<feature type="transmembrane region" description="Helical" evidence="5">
    <location>
        <begin position="12"/>
        <end position="35"/>
    </location>
</feature>
<dbReference type="Pfam" id="PF04932">
    <property type="entry name" value="Wzy_C"/>
    <property type="match status" value="1"/>
</dbReference>
<feature type="transmembrane region" description="Helical" evidence="5">
    <location>
        <begin position="186"/>
        <end position="204"/>
    </location>
</feature>
<feature type="transmembrane region" description="Helical" evidence="5">
    <location>
        <begin position="387"/>
        <end position="405"/>
    </location>
</feature>
<organism evidence="7 8">
    <name type="scientific">Ramlibacter tataouinensis (strain ATCC BAA-407 / DSM 14655 / LMG 21543 / TTB310)</name>
    <dbReference type="NCBI Taxonomy" id="365046"/>
    <lineage>
        <taxon>Bacteria</taxon>
        <taxon>Pseudomonadati</taxon>
        <taxon>Pseudomonadota</taxon>
        <taxon>Betaproteobacteria</taxon>
        <taxon>Burkholderiales</taxon>
        <taxon>Comamonadaceae</taxon>
        <taxon>Ramlibacter</taxon>
    </lineage>
</organism>
<evidence type="ECO:0000256" key="3">
    <source>
        <dbReference type="ARBA" id="ARBA00022989"/>
    </source>
</evidence>
<feature type="transmembrane region" description="Helical" evidence="5">
    <location>
        <begin position="359"/>
        <end position="380"/>
    </location>
</feature>
<feature type="transmembrane region" description="Helical" evidence="5">
    <location>
        <begin position="233"/>
        <end position="253"/>
    </location>
</feature>
<dbReference type="EMBL" id="CP000245">
    <property type="protein sequence ID" value="AEG92174.1"/>
    <property type="molecule type" value="Genomic_DNA"/>
</dbReference>
<dbReference type="eggNOG" id="COG3307">
    <property type="taxonomic scope" value="Bacteria"/>
</dbReference>
<dbReference type="InterPro" id="IPR051533">
    <property type="entry name" value="WaaL-like"/>
</dbReference>
<dbReference type="PATRIC" id="fig|365046.3.peg.1115"/>
<name>F5Y0F2_RAMTT</name>
<keyword evidence="2 5" id="KW-0812">Transmembrane</keyword>
<feature type="transmembrane region" description="Helical" evidence="5">
    <location>
        <begin position="88"/>
        <end position="108"/>
    </location>
</feature>
<keyword evidence="3 5" id="KW-1133">Transmembrane helix</keyword>
<evidence type="ECO:0000256" key="4">
    <source>
        <dbReference type="ARBA" id="ARBA00023136"/>
    </source>
</evidence>
<sequence>MMKKPAAHKPSSGLLPLVFQAIIFFVAVSILASGRDLTQLYVQLESVAEPTRPTVIAWVQRGISLLLLLASAEQIANHFSLGRRTPSVILLLSFLLYWLGTVGIPAVFGTHPAISHDLIYSLAIGTAACLVGIQERDRILDGARNALFVLMLAGVLFIPINIRLVLDVGYSQGLIPGLPRFGGLTPHPVTQGMLAQIALLLLWCRPFQRRWLNRCAWALGLGVLFLAQSKTAWLAFLVCASCMLAVRQGGGFWQRMSDPRRGGGLGVLVCLGVIAVVLAAGTWILVGNASGQLDDFLGSREGAELMSMTGRDRIWEAALEEWRNNPMFGYGLTIWDNVYRASIGMPQATHAHNQFMDDLARSGSVGAGALVIYASVLLVLSLRYARATGGLSLVLWVAIALQSIAEVPLRLIGYGTELFNHLLLLVTLASAASAERRAAPAGRTMRYGVAS</sequence>
<evidence type="ECO:0000313" key="8">
    <source>
        <dbReference type="Proteomes" id="UP000008385"/>
    </source>
</evidence>
<evidence type="ECO:0000256" key="2">
    <source>
        <dbReference type="ARBA" id="ARBA00022692"/>
    </source>
</evidence>
<evidence type="ECO:0000256" key="1">
    <source>
        <dbReference type="ARBA" id="ARBA00004141"/>
    </source>
</evidence>
<dbReference type="PANTHER" id="PTHR37422">
    <property type="entry name" value="TEICHURONIC ACID BIOSYNTHESIS PROTEIN TUAE"/>
    <property type="match status" value="1"/>
</dbReference>
<evidence type="ECO:0000256" key="5">
    <source>
        <dbReference type="SAM" id="Phobius"/>
    </source>
</evidence>
<dbReference type="STRING" id="365046.Rta_10890"/>
<gene>
    <name evidence="7" type="ordered locus">Rta_10890</name>
</gene>
<feature type="transmembrane region" description="Helical" evidence="5">
    <location>
        <begin position="265"/>
        <end position="286"/>
    </location>
</feature>
<evidence type="ECO:0000313" key="7">
    <source>
        <dbReference type="EMBL" id="AEG92174.1"/>
    </source>
</evidence>
<feature type="domain" description="O-antigen ligase-related" evidence="6">
    <location>
        <begin position="218"/>
        <end position="369"/>
    </location>
</feature>
<dbReference type="RefSeq" id="WP_013900407.1">
    <property type="nucleotide sequence ID" value="NC_015677.1"/>
</dbReference>
<evidence type="ECO:0000259" key="6">
    <source>
        <dbReference type="Pfam" id="PF04932"/>
    </source>
</evidence>
<keyword evidence="8" id="KW-1185">Reference proteome</keyword>
<reference evidence="7 8" key="2">
    <citation type="journal article" date="2011" name="PLoS ONE">
        <title>The Cyst-Dividing Bacterium Ramlibacter tataouinensis TTB310 Genome Reveals a Well-Stocked Toolbox for Adaptation to a Desert Environment.</title>
        <authorList>
            <person name="De Luca G."/>
            <person name="Barakat M."/>
            <person name="Ortet P."/>
            <person name="Fochesato S."/>
            <person name="Jourlin-Castelli C."/>
            <person name="Ansaldi M."/>
            <person name="Py B."/>
            <person name="Fichant G."/>
            <person name="Coutinho P.M."/>
            <person name="Voulhoux R."/>
            <person name="Bastien O."/>
            <person name="Marechal E."/>
            <person name="Henrissat B."/>
            <person name="Quentin Y."/>
            <person name="Noirot P."/>
            <person name="Filloux A."/>
            <person name="Mejean V."/>
            <person name="Dubow M.S."/>
            <person name="Barras F."/>
            <person name="Barbe V."/>
            <person name="Weissenbach J."/>
            <person name="Mihalcescu I."/>
            <person name="Vermeglio A."/>
            <person name="Achouak W."/>
            <person name="Heulin T."/>
        </authorList>
    </citation>
    <scope>NUCLEOTIDE SEQUENCE [LARGE SCALE GENOMIC DNA]</scope>
    <source>
        <strain evidence="8">ATCC BAA-407 / DSM 14655 / LMG 21543 / TTB310</strain>
    </source>
</reference>
<dbReference type="InterPro" id="IPR007016">
    <property type="entry name" value="O-antigen_ligase-rel_domated"/>
</dbReference>
<reference evidence="8" key="1">
    <citation type="submission" date="2006-01" db="EMBL/GenBank/DDBJ databases">
        <title>Genome of the cyst-dividing bacterium Ramlibacter tataouinensis.</title>
        <authorList>
            <person name="Barakat M."/>
            <person name="Ortet P."/>
            <person name="De Luca G."/>
            <person name="Jourlin-Castelli C."/>
            <person name="Ansaldi M."/>
            <person name="Py B."/>
            <person name="Fichant G."/>
            <person name="Coutinho P."/>
            <person name="Voulhoux R."/>
            <person name="Bastien O."/>
            <person name="Roy S."/>
            <person name="Marechal E."/>
            <person name="Henrissat B."/>
            <person name="Quentin Y."/>
            <person name="Noirot P."/>
            <person name="Filloux A."/>
            <person name="Mejean V."/>
            <person name="DuBow M."/>
            <person name="Barras F."/>
            <person name="Heulin T."/>
        </authorList>
    </citation>
    <scope>NUCLEOTIDE SEQUENCE [LARGE SCALE GENOMIC DNA]</scope>
    <source>
        <strain evidence="8">ATCC BAA-407 / DSM 14655 / LMG 21543 / TTB310</strain>
    </source>
</reference>
<dbReference type="AlphaFoldDB" id="F5Y0F2"/>
<feature type="transmembrane region" description="Helical" evidence="5">
    <location>
        <begin position="114"/>
        <end position="133"/>
    </location>
</feature>
<dbReference type="Proteomes" id="UP000008385">
    <property type="component" value="Chromosome"/>
</dbReference>
<feature type="transmembrane region" description="Helical" evidence="5">
    <location>
        <begin position="145"/>
        <end position="166"/>
    </location>
</feature>
<feature type="transmembrane region" description="Helical" evidence="5">
    <location>
        <begin position="55"/>
        <end position="76"/>
    </location>
</feature>
<dbReference type="PANTHER" id="PTHR37422:SF13">
    <property type="entry name" value="LIPOPOLYSACCHARIDE BIOSYNTHESIS PROTEIN PA4999-RELATED"/>
    <property type="match status" value="1"/>
</dbReference>
<accession>F5Y0F2</accession>
<feature type="transmembrane region" description="Helical" evidence="5">
    <location>
        <begin position="211"/>
        <end position="227"/>
    </location>
</feature>
<dbReference type="OrthoDB" id="7056675at2"/>
<dbReference type="HOGENOM" id="CLU_551910_0_0_4"/>
<comment type="subcellular location">
    <subcellularLocation>
        <location evidence="1">Membrane</location>
        <topology evidence="1">Multi-pass membrane protein</topology>
    </subcellularLocation>
</comment>
<dbReference type="GO" id="GO:0016020">
    <property type="term" value="C:membrane"/>
    <property type="evidence" value="ECO:0007669"/>
    <property type="project" value="UniProtKB-SubCell"/>
</dbReference>
<protein>
    <submittedName>
        <fullName evidence="7">Candidate membrane protein</fullName>
    </submittedName>
</protein>
<proteinExistence type="predicted"/>
<dbReference type="KEGG" id="rta:Rta_10890"/>
<keyword evidence="4 5" id="KW-0472">Membrane</keyword>